<accession>A0A248VNS0</accession>
<proteinExistence type="inferred from homology"/>
<keyword evidence="3" id="KW-0540">Nuclease</keyword>
<reference evidence="8 9" key="1">
    <citation type="submission" date="2017-08" db="EMBL/GenBank/DDBJ databases">
        <title>Identification and genetic characteristics of simultaneous BTEX- and naphthalene-degrading Paraburkholderia sp. BN5 isolated from petroleum-contaminated soil.</title>
        <authorList>
            <person name="Lee Y."/>
            <person name="Jeon C.O."/>
        </authorList>
    </citation>
    <scope>NUCLEOTIDE SEQUENCE [LARGE SCALE GENOMIC DNA]</scope>
    <source>
        <strain evidence="8 9">BN5</strain>
    </source>
</reference>
<evidence type="ECO:0000313" key="8">
    <source>
        <dbReference type="EMBL" id="ASW00515.1"/>
    </source>
</evidence>
<dbReference type="SUPFAM" id="SSF54786">
    <property type="entry name" value="YcfA/nrd intein domain"/>
    <property type="match status" value="1"/>
</dbReference>
<evidence type="ECO:0000256" key="5">
    <source>
        <dbReference type="ARBA" id="ARBA00022801"/>
    </source>
</evidence>
<evidence type="ECO:0000256" key="1">
    <source>
        <dbReference type="ARBA" id="ARBA00006620"/>
    </source>
</evidence>
<dbReference type="GO" id="GO:0016787">
    <property type="term" value="F:hydrolase activity"/>
    <property type="evidence" value="ECO:0007669"/>
    <property type="project" value="UniProtKB-KW"/>
</dbReference>
<dbReference type="InterPro" id="IPR012933">
    <property type="entry name" value="HicA_mRNA_interferase"/>
</dbReference>
<dbReference type="InterPro" id="IPR038570">
    <property type="entry name" value="HicA_sf"/>
</dbReference>
<keyword evidence="5" id="KW-0378">Hydrolase</keyword>
<dbReference type="KEGG" id="parb:CJU94_19365"/>
<keyword evidence="7" id="KW-0346">Stress response</keyword>
<dbReference type="Proteomes" id="UP000215158">
    <property type="component" value="Chromosome 1"/>
</dbReference>
<comment type="similarity">
    <text evidence="1">Belongs to the HicA mRNA interferase family.</text>
</comment>
<evidence type="ECO:0000313" key="9">
    <source>
        <dbReference type="Proteomes" id="UP000215158"/>
    </source>
</evidence>
<dbReference type="EMBL" id="CP022989">
    <property type="protein sequence ID" value="ASW00515.1"/>
    <property type="molecule type" value="Genomic_DNA"/>
</dbReference>
<evidence type="ECO:0000256" key="6">
    <source>
        <dbReference type="ARBA" id="ARBA00022884"/>
    </source>
</evidence>
<dbReference type="Gene3D" id="3.30.920.30">
    <property type="entry name" value="Hypothetical protein"/>
    <property type="match status" value="1"/>
</dbReference>
<organism evidence="8 9">
    <name type="scientific">Paraburkholderia aromaticivorans</name>
    <dbReference type="NCBI Taxonomy" id="2026199"/>
    <lineage>
        <taxon>Bacteria</taxon>
        <taxon>Pseudomonadati</taxon>
        <taxon>Pseudomonadota</taxon>
        <taxon>Betaproteobacteria</taxon>
        <taxon>Burkholderiales</taxon>
        <taxon>Burkholderiaceae</taxon>
        <taxon>Paraburkholderia</taxon>
    </lineage>
</organism>
<dbReference type="OrthoDB" id="6699594at2"/>
<evidence type="ECO:0000256" key="2">
    <source>
        <dbReference type="ARBA" id="ARBA00022649"/>
    </source>
</evidence>
<evidence type="ECO:0000256" key="7">
    <source>
        <dbReference type="ARBA" id="ARBA00023016"/>
    </source>
</evidence>
<keyword evidence="9" id="KW-1185">Reference proteome</keyword>
<protein>
    <submittedName>
        <fullName evidence="8">mRNA interferase</fullName>
    </submittedName>
</protein>
<dbReference type="GO" id="GO:0004519">
    <property type="term" value="F:endonuclease activity"/>
    <property type="evidence" value="ECO:0007669"/>
    <property type="project" value="UniProtKB-KW"/>
</dbReference>
<keyword evidence="4" id="KW-0255">Endonuclease</keyword>
<evidence type="ECO:0000256" key="4">
    <source>
        <dbReference type="ARBA" id="ARBA00022759"/>
    </source>
</evidence>
<dbReference type="AlphaFoldDB" id="A0A248VNS0"/>
<sequence length="58" mass="6864">MKQEEFKRWLEEQGVVVENGKKHWKAYYNGKQTTVPRHPGKELKDGTRRAILKQLGLK</sequence>
<evidence type="ECO:0000256" key="3">
    <source>
        <dbReference type="ARBA" id="ARBA00022722"/>
    </source>
</evidence>
<gene>
    <name evidence="8" type="ORF">CJU94_19365</name>
</gene>
<keyword evidence="2" id="KW-1277">Toxin-antitoxin system</keyword>
<dbReference type="Pfam" id="PF07927">
    <property type="entry name" value="HicA_toxin"/>
    <property type="match status" value="1"/>
</dbReference>
<dbReference type="GO" id="GO:0003729">
    <property type="term" value="F:mRNA binding"/>
    <property type="evidence" value="ECO:0007669"/>
    <property type="project" value="InterPro"/>
</dbReference>
<name>A0A248VNS0_9BURK</name>
<keyword evidence="6" id="KW-0694">RNA-binding</keyword>